<evidence type="ECO:0000313" key="5">
    <source>
        <dbReference type="Proteomes" id="UP000318542"/>
    </source>
</evidence>
<dbReference type="Pfam" id="PF01627">
    <property type="entry name" value="Hpt"/>
    <property type="match status" value="1"/>
</dbReference>
<gene>
    <name evidence="4" type="ORF">Tther_01413</name>
</gene>
<dbReference type="GO" id="GO:0004672">
    <property type="term" value="F:protein kinase activity"/>
    <property type="evidence" value="ECO:0007669"/>
    <property type="project" value="UniProtKB-ARBA"/>
</dbReference>
<dbReference type="SUPFAM" id="SSF47226">
    <property type="entry name" value="Histidine-containing phosphotransfer domain, HPT domain"/>
    <property type="match status" value="1"/>
</dbReference>
<feature type="domain" description="HPt" evidence="3">
    <location>
        <begin position="17"/>
        <end position="114"/>
    </location>
</feature>
<dbReference type="AlphaFoldDB" id="A0A554X153"/>
<evidence type="ECO:0000259" key="3">
    <source>
        <dbReference type="PROSITE" id="PS50894"/>
    </source>
</evidence>
<proteinExistence type="predicted"/>
<dbReference type="SMART" id="SM00073">
    <property type="entry name" value="HPT"/>
    <property type="match status" value="1"/>
</dbReference>
<sequence length="114" mass="12218">MSVLLNTASLNELLSLLGDELRDIARLYVDQLDSELAELDAAWTAGDWPRLHRRAHALKGSSGNLGAVALAETASRLEKAAQAGDAALVQTELAALRQLAPATVQALRDGRYVR</sequence>
<reference evidence="4 5" key="1">
    <citation type="submission" date="2019-07" db="EMBL/GenBank/DDBJ databases">
        <title>Tepidimonas thermarum AA-1 draft genome.</title>
        <authorList>
            <person name="Da Costa M.S."/>
            <person name="Froufe H.J.C."/>
            <person name="Egas C."/>
            <person name="Albuquerque L."/>
        </authorList>
    </citation>
    <scope>NUCLEOTIDE SEQUENCE [LARGE SCALE GENOMIC DNA]</scope>
    <source>
        <strain evidence="4 5">AA-1</strain>
    </source>
</reference>
<dbReference type="EMBL" id="VJOL01000023">
    <property type="protein sequence ID" value="TSE29572.1"/>
    <property type="molecule type" value="Genomic_DNA"/>
</dbReference>
<dbReference type="CDD" id="cd00088">
    <property type="entry name" value="HPT"/>
    <property type="match status" value="1"/>
</dbReference>
<feature type="modified residue" description="Phosphohistidine" evidence="2">
    <location>
        <position position="56"/>
    </location>
</feature>
<keyword evidence="2" id="KW-0597">Phosphoprotein</keyword>
<dbReference type="Proteomes" id="UP000318542">
    <property type="component" value="Unassembled WGS sequence"/>
</dbReference>
<dbReference type="OrthoDB" id="9131849at2"/>
<dbReference type="GO" id="GO:0000160">
    <property type="term" value="P:phosphorelay signal transduction system"/>
    <property type="evidence" value="ECO:0007669"/>
    <property type="project" value="UniProtKB-KW"/>
</dbReference>
<evidence type="ECO:0000256" key="1">
    <source>
        <dbReference type="ARBA" id="ARBA00023012"/>
    </source>
</evidence>
<keyword evidence="5" id="KW-1185">Reference proteome</keyword>
<organism evidence="4 5">
    <name type="scientific">Tepidimonas thermarum</name>
    <dbReference type="NCBI Taxonomy" id="335431"/>
    <lineage>
        <taxon>Bacteria</taxon>
        <taxon>Pseudomonadati</taxon>
        <taxon>Pseudomonadota</taxon>
        <taxon>Betaproteobacteria</taxon>
        <taxon>Burkholderiales</taxon>
        <taxon>Tepidimonas</taxon>
    </lineage>
</organism>
<accession>A0A554X153</accession>
<dbReference type="RefSeq" id="WP_143902332.1">
    <property type="nucleotide sequence ID" value="NZ_VJOL01000023.1"/>
</dbReference>
<dbReference type="InterPro" id="IPR008207">
    <property type="entry name" value="Sig_transdc_His_kin_Hpt_dom"/>
</dbReference>
<dbReference type="PROSITE" id="PS50894">
    <property type="entry name" value="HPT"/>
    <property type="match status" value="1"/>
</dbReference>
<comment type="caution">
    <text evidence="4">The sequence shown here is derived from an EMBL/GenBank/DDBJ whole genome shotgun (WGS) entry which is preliminary data.</text>
</comment>
<dbReference type="InterPro" id="IPR036641">
    <property type="entry name" value="HPT_dom_sf"/>
</dbReference>
<protein>
    <submittedName>
        <fullName evidence="4">TMAO reductase sytem sensor TorS</fullName>
    </submittedName>
</protein>
<name>A0A554X153_9BURK</name>
<dbReference type="Gene3D" id="1.20.120.160">
    <property type="entry name" value="HPT domain"/>
    <property type="match status" value="1"/>
</dbReference>
<evidence type="ECO:0000313" key="4">
    <source>
        <dbReference type="EMBL" id="TSE29572.1"/>
    </source>
</evidence>
<evidence type="ECO:0000256" key="2">
    <source>
        <dbReference type="PROSITE-ProRule" id="PRU00110"/>
    </source>
</evidence>
<keyword evidence="1" id="KW-0902">Two-component regulatory system</keyword>